<keyword evidence="1" id="KW-0812">Transmembrane</keyword>
<reference evidence="2" key="1">
    <citation type="journal article" date="2023" name="IScience">
        <title>Live-bearing cockroach genome reveals convergent evolutionary mechanisms linked to viviparity in insects and beyond.</title>
        <authorList>
            <person name="Fouks B."/>
            <person name="Harrison M.C."/>
            <person name="Mikhailova A.A."/>
            <person name="Marchal E."/>
            <person name="English S."/>
            <person name="Carruthers M."/>
            <person name="Jennings E.C."/>
            <person name="Chiamaka E.L."/>
            <person name="Frigard R.A."/>
            <person name="Pippel M."/>
            <person name="Attardo G.M."/>
            <person name="Benoit J.B."/>
            <person name="Bornberg-Bauer E."/>
            <person name="Tobe S.S."/>
        </authorList>
    </citation>
    <scope>NUCLEOTIDE SEQUENCE</scope>
    <source>
        <strain evidence="2">Stay&amp;Tobe</strain>
    </source>
</reference>
<organism evidence="2 3">
    <name type="scientific">Diploptera punctata</name>
    <name type="common">Pacific beetle cockroach</name>
    <dbReference type="NCBI Taxonomy" id="6984"/>
    <lineage>
        <taxon>Eukaryota</taxon>
        <taxon>Metazoa</taxon>
        <taxon>Ecdysozoa</taxon>
        <taxon>Arthropoda</taxon>
        <taxon>Hexapoda</taxon>
        <taxon>Insecta</taxon>
        <taxon>Pterygota</taxon>
        <taxon>Neoptera</taxon>
        <taxon>Polyneoptera</taxon>
        <taxon>Dictyoptera</taxon>
        <taxon>Blattodea</taxon>
        <taxon>Blaberoidea</taxon>
        <taxon>Blaberidae</taxon>
        <taxon>Diplopterinae</taxon>
        <taxon>Diploptera</taxon>
    </lineage>
</organism>
<evidence type="ECO:0000313" key="2">
    <source>
        <dbReference type="EMBL" id="KAJ9575517.1"/>
    </source>
</evidence>
<proteinExistence type="predicted"/>
<protein>
    <submittedName>
        <fullName evidence="2">Uncharacterized protein</fullName>
    </submittedName>
</protein>
<dbReference type="Proteomes" id="UP001233999">
    <property type="component" value="Unassembled WGS sequence"/>
</dbReference>
<feature type="transmembrane region" description="Helical" evidence="1">
    <location>
        <begin position="12"/>
        <end position="28"/>
    </location>
</feature>
<evidence type="ECO:0000256" key="1">
    <source>
        <dbReference type="SAM" id="Phobius"/>
    </source>
</evidence>
<feature type="transmembrane region" description="Helical" evidence="1">
    <location>
        <begin position="89"/>
        <end position="111"/>
    </location>
</feature>
<feature type="non-terminal residue" evidence="2">
    <location>
        <position position="113"/>
    </location>
</feature>
<keyword evidence="3" id="KW-1185">Reference proteome</keyword>
<keyword evidence="1" id="KW-0472">Membrane</keyword>
<comment type="caution">
    <text evidence="2">The sequence shown here is derived from an EMBL/GenBank/DDBJ whole genome shotgun (WGS) entry which is preliminary data.</text>
</comment>
<feature type="non-terminal residue" evidence="2">
    <location>
        <position position="1"/>
    </location>
</feature>
<evidence type="ECO:0000313" key="3">
    <source>
        <dbReference type="Proteomes" id="UP001233999"/>
    </source>
</evidence>
<reference evidence="2" key="2">
    <citation type="submission" date="2023-05" db="EMBL/GenBank/DDBJ databases">
        <authorList>
            <person name="Fouks B."/>
        </authorList>
    </citation>
    <scope>NUCLEOTIDE SEQUENCE</scope>
    <source>
        <strain evidence="2">Stay&amp;Tobe</strain>
        <tissue evidence="2">Testes</tissue>
    </source>
</reference>
<accession>A0AAD8E3R9</accession>
<keyword evidence="1" id="KW-1133">Transmembrane helix</keyword>
<dbReference type="AlphaFoldDB" id="A0AAD8E3R9"/>
<sequence>ICYFRLQGKTLLLPFMLFCFIGSAPYVGRRGAVFSPLPLTLRDNSSAHDVEVVCIVVNDLRSVDADATCVPILCNSKLLRFALNCGGHLQWRVLLGVFPVLLLLLVFYITAVD</sequence>
<name>A0AAD8E3R9_DIPPU</name>
<dbReference type="EMBL" id="JASPKZ010009833">
    <property type="protein sequence ID" value="KAJ9575517.1"/>
    <property type="molecule type" value="Genomic_DNA"/>
</dbReference>
<gene>
    <name evidence="2" type="ORF">L9F63_007622</name>
</gene>